<feature type="compositionally biased region" description="Polar residues" evidence="1">
    <location>
        <begin position="61"/>
        <end position="79"/>
    </location>
</feature>
<proteinExistence type="predicted"/>
<evidence type="ECO:0000256" key="1">
    <source>
        <dbReference type="SAM" id="MobiDB-lite"/>
    </source>
</evidence>
<name>A0ABD1W510_9LAMI</name>
<evidence type="ECO:0000313" key="3">
    <source>
        <dbReference type="Proteomes" id="UP001604277"/>
    </source>
</evidence>
<dbReference type="AlphaFoldDB" id="A0ABD1W510"/>
<evidence type="ECO:0000313" key="2">
    <source>
        <dbReference type="EMBL" id="KAL2544736.1"/>
    </source>
</evidence>
<comment type="caution">
    <text evidence="2">The sequence shown here is derived from an EMBL/GenBank/DDBJ whole genome shotgun (WGS) entry which is preliminary data.</text>
</comment>
<reference evidence="3" key="1">
    <citation type="submission" date="2024-07" db="EMBL/GenBank/DDBJ databases">
        <title>Two chromosome-level genome assemblies of Korean endemic species Abeliophyllum distichum and Forsythia ovata (Oleaceae).</title>
        <authorList>
            <person name="Jang H."/>
        </authorList>
    </citation>
    <scope>NUCLEOTIDE SEQUENCE [LARGE SCALE GENOMIC DNA]</scope>
</reference>
<gene>
    <name evidence="2" type="ORF">Fot_13969</name>
</gene>
<organism evidence="2 3">
    <name type="scientific">Forsythia ovata</name>
    <dbReference type="NCBI Taxonomy" id="205694"/>
    <lineage>
        <taxon>Eukaryota</taxon>
        <taxon>Viridiplantae</taxon>
        <taxon>Streptophyta</taxon>
        <taxon>Embryophyta</taxon>
        <taxon>Tracheophyta</taxon>
        <taxon>Spermatophyta</taxon>
        <taxon>Magnoliopsida</taxon>
        <taxon>eudicotyledons</taxon>
        <taxon>Gunneridae</taxon>
        <taxon>Pentapetalae</taxon>
        <taxon>asterids</taxon>
        <taxon>lamiids</taxon>
        <taxon>Lamiales</taxon>
        <taxon>Oleaceae</taxon>
        <taxon>Forsythieae</taxon>
        <taxon>Forsythia</taxon>
    </lineage>
</organism>
<keyword evidence="3" id="KW-1185">Reference proteome</keyword>
<accession>A0ABD1W510</accession>
<sequence length="151" mass="17112">MEIEDEEIGKACSIPVSTHNTSLHHGLIEEPVIEIGDEEIGKDYIIPAWLNPKIDFMSYSTPNFKNPSSESSMVITRSVDQSKKRKRSGDEENSKSIKRKNVRSLSGHKMEVKDIEPSEIEIDEDIYGWSNSHVSSTTYCCRTMMTLNTTN</sequence>
<protein>
    <submittedName>
        <fullName evidence="2">Uncharacterized protein</fullName>
    </submittedName>
</protein>
<dbReference type="Proteomes" id="UP001604277">
    <property type="component" value="Unassembled WGS sequence"/>
</dbReference>
<feature type="region of interest" description="Disordered" evidence="1">
    <location>
        <begin position="61"/>
        <end position="110"/>
    </location>
</feature>
<dbReference type="EMBL" id="JBFOLJ010000004">
    <property type="protein sequence ID" value="KAL2544736.1"/>
    <property type="molecule type" value="Genomic_DNA"/>
</dbReference>